<feature type="chain" id="PRO_5012373871" evidence="1">
    <location>
        <begin position="21"/>
        <end position="201"/>
    </location>
</feature>
<comment type="caution">
    <text evidence="2">The sequence shown here is derived from an EMBL/GenBank/DDBJ whole genome shotgun (WGS) entry which is preliminary data.</text>
</comment>
<dbReference type="OrthoDB" id="5313at2759"/>
<dbReference type="InParanoid" id="A0A1Z5J6G2"/>
<dbReference type="EMBL" id="BDSP01000010">
    <property type="protein sequence ID" value="GAX09583.1"/>
    <property type="molecule type" value="Genomic_DNA"/>
</dbReference>
<evidence type="ECO:0000256" key="1">
    <source>
        <dbReference type="SAM" id="SignalP"/>
    </source>
</evidence>
<feature type="signal peptide" evidence="1">
    <location>
        <begin position="1"/>
        <end position="20"/>
    </location>
</feature>
<dbReference type="AlphaFoldDB" id="A0A1Z5J6G2"/>
<gene>
    <name evidence="2" type="ORF">FisN_38Lu031</name>
</gene>
<keyword evidence="3" id="KW-1185">Reference proteome</keyword>
<sequence length="201" mass="22488">MFLRSSFFIAAVWTLRSVQGLSFSTKRSSSTKNDLLVHSSRRTFLQIAPCLLFPHLTNAAIKNNQTVFREGESLTIEEAKARFQEGRTSMNNLLENYDAIAANGGDNVRRYLGTVGTTSGLYGIQKVLRTLQDEANDIVEYTESLSDFEYYLSAADTAAYSAIFVEYSAAKTKPEEFFADAKKAVQRMRACMDQMAQELAL</sequence>
<reference evidence="2 3" key="1">
    <citation type="journal article" date="2015" name="Plant Cell">
        <title>Oil accumulation by the oleaginous diatom Fistulifera solaris as revealed by the genome and transcriptome.</title>
        <authorList>
            <person name="Tanaka T."/>
            <person name="Maeda Y."/>
            <person name="Veluchamy A."/>
            <person name="Tanaka M."/>
            <person name="Abida H."/>
            <person name="Marechal E."/>
            <person name="Bowler C."/>
            <person name="Muto M."/>
            <person name="Sunaga Y."/>
            <person name="Tanaka M."/>
            <person name="Yoshino T."/>
            <person name="Taniguchi T."/>
            <person name="Fukuda Y."/>
            <person name="Nemoto M."/>
            <person name="Matsumoto M."/>
            <person name="Wong P.S."/>
            <person name="Aburatani S."/>
            <person name="Fujibuchi W."/>
        </authorList>
    </citation>
    <scope>NUCLEOTIDE SEQUENCE [LARGE SCALE GENOMIC DNA]</scope>
    <source>
        <strain evidence="2 3">JPCC DA0580</strain>
    </source>
</reference>
<accession>A0A1Z5J6G2</accession>
<organism evidence="2 3">
    <name type="scientific">Fistulifera solaris</name>
    <name type="common">Oleaginous diatom</name>
    <dbReference type="NCBI Taxonomy" id="1519565"/>
    <lineage>
        <taxon>Eukaryota</taxon>
        <taxon>Sar</taxon>
        <taxon>Stramenopiles</taxon>
        <taxon>Ochrophyta</taxon>
        <taxon>Bacillariophyta</taxon>
        <taxon>Bacillariophyceae</taxon>
        <taxon>Bacillariophycidae</taxon>
        <taxon>Naviculales</taxon>
        <taxon>Naviculaceae</taxon>
        <taxon>Fistulifera</taxon>
    </lineage>
</organism>
<dbReference type="Proteomes" id="UP000198406">
    <property type="component" value="Unassembled WGS sequence"/>
</dbReference>
<evidence type="ECO:0000313" key="3">
    <source>
        <dbReference type="Proteomes" id="UP000198406"/>
    </source>
</evidence>
<keyword evidence="1" id="KW-0732">Signal</keyword>
<evidence type="ECO:0000313" key="2">
    <source>
        <dbReference type="EMBL" id="GAX09583.1"/>
    </source>
</evidence>
<protein>
    <submittedName>
        <fullName evidence="2">Uncharacterized protein</fullName>
    </submittedName>
</protein>
<name>A0A1Z5J6G2_FISSO</name>
<proteinExistence type="predicted"/>